<feature type="non-terminal residue" evidence="1">
    <location>
        <position position="1"/>
    </location>
</feature>
<dbReference type="EMBL" id="CAJOBI010262637">
    <property type="protein sequence ID" value="CAF5124373.1"/>
    <property type="molecule type" value="Genomic_DNA"/>
</dbReference>
<protein>
    <submittedName>
        <fullName evidence="1">Uncharacterized protein</fullName>
    </submittedName>
</protein>
<reference evidence="1" key="1">
    <citation type="submission" date="2021-02" db="EMBL/GenBank/DDBJ databases">
        <authorList>
            <person name="Nowell W R."/>
        </authorList>
    </citation>
    <scope>NUCLEOTIDE SEQUENCE</scope>
</reference>
<dbReference type="Proteomes" id="UP000676336">
    <property type="component" value="Unassembled WGS sequence"/>
</dbReference>
<gene>
    <name evidence="1" type="ORF">SMN809_LOCUS62681</name>
</gene>
<evidence type="ECO:0000313" key="2">
    <source>
        <dbReference type="Proteomes" id="UP000676336"/>
    </source>
</evidence>
<organism evidence="1 2">
    <name type="scientific">Rotaria magnacalcarata</name>
    <dbReference type="NCBI Taxonomy" id="392030"/>
    <lineage>
        <taxon>Eukaryota</taxon>
        <taxon>Metazoa</taxon>
        <taxon>Spiralia</taxon>
        <taxon>Gnathifera</taxon>
        <taxon>Rotifera</taxon>
        <taxon>Eurotatoria</taxon>
        <taxon>Bdelloidea</taxon>
        <taxon>Philodinida</taxon>
        <taxon>Philodinidae</taxon>
        <taxon>Rotaria</taxon>
    </lineage>
</organism>
<proteinExistence type="predicted"/>
<sequence length="123" mass="14420">DPSFIHIFKHQILHLNVTINENITAEHLKKLSTNIFTTIFTMFTNLNYLHFDSKDDYLYSPPFINSLSSRNCFSSNIAHVNVRLRRLNDCLGLLNEDFNQLHTFIVKIDRIYKTSMIINNTIS</sequence>
<accession>A0A8S3FII8</accession>
<comment type="caution">
    <text evidence="1">The sequence shown here is derived from an EMBL/GenBank/DDBJ whole genome shotgun (WGS) entry which is preliminary data.</text>
</comment>
<dbReference type="AlphaFoldDB" id="A0A8S3FII8"/>
<evidence type="ECO:0000313" key="1">
    <source>
        <dbReference type="EMBL" id="CAF5124373.1"/>
    </source>
</evidence>
<name>A0A8S3FII8_9BILA</name>